<dbReference type="EMBL" id="QEAN01000152">
    <property type="protein sequence ID" value="TPX45482.1"/>
    <property type="molecule type" value="Genomic_DNA"/>
</dbReference>
<dbReference type="VEuPathDB" id="FungiDB:SeMB42_g03983"/>
<feature type="compositionally biased region" description="Low complexity" evidence="1">
    <location>
        <begin position="182"/>
        <end position="194"/>
    </location>
</feature>
<evidence type="ECO:0000313" key="3">
    <source>
        <dbReference type="EMBL" id="TPX45482.1"/>
    </source>
</evidence>
<evidence type="ECO:0008006" key="5">
    <source>
        <dbReference type="Google" id="ProtNLM"/>
    </source>
</evidence>
<sequence>MSDARCHVLCIFANIYRNRSIDNRRPGHYIMTTGPLPTYTTTRINGVELLRRHDLDFIRVRELLQLADTALERTPSSELRRLRTNVHDTHDVIRGEDGSFWMPLDKASAFLCAFGIGVSEPAFFAYDAYERTPEPARRTLRGPTGLDGGHAVRRARRARPGGDAVAAVNLDGDGGVRARSPSGVRASGVGADADGVGRDDAGMRQGGGPSIDDAMGSVVDDANVASAETLVDDDNHSHGSSSSSSSSSNEGVRTGKRKREILVDEDGGDEPDPKRQITFMSAVSLVATGVVMGAAAVIGAAFLTAD</sequence>
<evidence type="ECO:0000313" key="4">
    <source>
        <dbReference type="Proteomes" id="UP000317494"/>
    </source>
</evidence>
<feature type="transmembrane region" description="Helical" evidence="2">
    <location>
        <begin position="279"/>
        <end position="303"/>
    </location>
</feature>
<accession>A0A507D1Y3</accession>
<keyword evidence="2" id="KW-0812">Transmembrane</keyword>
<reference evidence="3 4" key="1">
    <citation type="journal article" date="2019" name="Sci. Rep.">
        <title>Comparative genomics of chytrid fungi reveal insights into the obligate biotrophic and pathogenic lifestyle of Synchytrium endobioticum.</title>
        <authorList>
            <person name="van de Vossenberg B.T.L.H."/>
            <person name="Warris S."/>
            <person name="Nguyen H.D.T."/>
            <person name="van Gent-Pelzer M.P.E."/>
            <person name="Joly D.L."/>
            <person name="van de Geest H.C."/>
            <person name="Bonants P.J.M."/>
            <person name="Smith D.S."/>
            <person name="Levesque C.A."/>
            <person name="van der Lee T.A.J."/>
        </authorList>
    </citation>
    <scope>NUCLEOTIDE SEQUENCE [LARGE SCALE GENOMIC DNA]</scope>
    <source>
        <strain evidence="3 4">MB42</strain>
    </source>
</reference>
<organism evidence="3 4">
    <name type="scientific">Synchytrium endobioticum</name>
    <dbReference type="NCBI Taxonomy" id="286115"/>
    <lineage>
        <taxon>Eukaryota</taxon>
        <taxon>Fungi</taxon>
        <taxon>Fungi incertae sedis</taxon>
        <taxon>Chytridiomycota</taxon>
        <taxon>Chytridiomycota incertae sedis</taxon>
        <taxon>Chytridiomycetes</taxon>
        <taxon>Synchytriales</taxon>
        <taxon>Synchytriaceae</taxon>
        <taxon>Synchytrium</taxon>
    </lineage>
</organism>
<evidence type="ECO:0000256" key="1">
    <source>
        <dbReference type="SAM" id="MobiDB-lite"/>
    </source>
</evidence>
<dbReference type="AlphaFoldDB" id="A0A507D1Y3"/>
<feature type="region of interest" description="Disordered" evidence="1">
    <location>
        <begin position="135"/>
        <end position="216"/>
    </location>
</feature>
<proteinExistence type="predicted"/>
<protein>
    <recommendedName>
        <fullName evidence="5">HTH APSES-type domain-containing protein</fullName>
    </recommendedName>
</protein>
<name>A0A507D1Y3_9FUNG</name>
<feature type="region of interest" description="Disordered" evidence="1">
    <location>
        <begin position="231"/>
        <end position="275"/>
    </location>
</feature>
<comment type="caution">
    <text evidence="3">The sequence shown here is derived from an EMBL/GenBank/DDBJ whole genome shotgun (WGS) entry which is preliminary data.</text>
</comment>
<dbReference type="Proteomes" id="UP000317494">
    <property type="component" value="Unassembled WGS sequence"/>
</dbReference>
<evidence type="ECO:0000256" key="2">
    <source>
        <dbReference type="SAM" id="Phobius"/>
    </source>
</evidence>
<keyword evidence="2" id="KW-0472">Membrane</keyword>
<gene>
    <name evidence="3" type="ORF">SeMB42_g03983</name>
</gene>
<keyword evidence="2" id="KW-1133">Transmembrane helix</keyword>
<keyword evidence="4" id="KW-1185">Reference proteome</keyword>